<evidence type="ECO:0000313" key="2">
    <source>
        <dbReference type="EMBL" id="VDP51523.1"/>
    </source>
</evidence>
<feature type="region of interest" description="Disordered" evidence="1">
    <location>
        <begin position="1"/>
        <end position="22"/>
    </location>
</feature>
<feature type="compositionally biased region" description="Polar residues" evidence="1">
    <location>
        <begin position="11"/>
        <end position="22"/>
    </location>
</feature>
<dbReference type="AlphaFoldDB" id="A0A183JA48"/>
<reference evidence="4" key="1">
    <citation type="submission" date="2016-06" db="UniProtKB">
        <authorList>
            <consortium name="WormBaseParasite"/>
        </authorList>
    </citation>
    <scope>IDENTIFICATION</scope>
</reference>
<dbReference type="WBParaSite" id="SBAD_0001315701-mRNA-1">
    <property type="protein sequence ID" value="SBAD_0001315701-mRNA-1"/>
    <property type="gene ID" value="SBAD_0001315701"/>
</dbReference>
<reference evidence="2 3" key="2">
    <citation type="submission" date="2018-11" db="EMBL/GenBank/DDBJ databases">
        <authorList>
            <consortium name="Pathogen Informatics"/>
        </authorList>
    </citation>
    <scope>NUCLEOTIDE SEQUENCE [LARGE SCALE GENOMIC DNA]</scope>
</reference>
<evidence type="ECO:0000313" key="3">
    <source>
        <dbReference type="Proteomes" id="UP000270296"/>
    </source>
</evidence>
<protein>
    <submittedName>
        <fullName evidence="2 4">Uncharacterized protein</fullName>
    </submittedName>
</protein>
<keyword evidence="3" id="KW-1185">Reference proteome</keyword>
<proteinExistence type="predicted"/>
<evidence type="ECO:0000313" key="4">
    <source>
        <dbReference type="WBParaSite" id="SBAD_0001315701-mRNA-1"/>
    </source>
</evidence>
<name>A0A183JA48_9BILA</name>
<dbReference type="EMBL" id="UZAM01018681">
    <property type="protein sequence ID" value="VDP51523.1"/>
    <property type="molecule type" value="Genomic_DNA"/>
</dbReference>
<evidence type="ECO:0000256" key="1">
    <source>
        <dbReference type="SAM" id="MobiDB-lite"/>
    </source>
</evidence>
<dbReference type="Proteomes" id="UP000270296">
    <property type="component" value="Unassembled WGS sequence"/>
</dbReference>
<organism evidence="4">
    <name type="scientific">Soboliphyme baturini</name>
    <dbReference type="NCBI Taxonomy" id="241478"/>
    <lineage>
        <taxon>Eukaryota</taxon>
        <taxon>Metazoa</taxon>
        <taxon>Ecdysozoa</taxon>
        <taxon>Nematoda</taxon>
        <taxon>Enoplea</taxon>
        <taxon>Dorylaimia</taxon>
        <taxon>Dioctophymatida</taxon>
        <taxon>Dioctophymatoidea</taxon>
        <taxon>Soboliphymatidae</taxon>
        <taxon>Soboliphyme</taxon>
    </lineage>
</organism>
<accession>A0A183JA48</accession>
<sequence>MAPVEFADTTAEGNSNSHSQDPYQVAVANTVDESNAIIRRCRSTSSLCHLSDSLHIRSEFWRKM</sequence>
<gene>
    <name evidence="2" type="ORF">SBAD_LOCUS12746</name>
</gene>